<dbReference type="Proteomes" id="UP001321305">
    <property type="component" value="Chromosome"/>
</dbReference>
<evidence type="ECO:0000313" key="1">
    <source>
        <dbReference type="EMBL" id="WWC82411.1"/>
    </source>
</evidence>
<proteinExistence type="predicted"/>
<dbReference type="InterPro" id="IPR032627">
    <property type="entry name" value="DUF4876"/>
</dbReference>
<dbReference type="RefSeq" id="WP_409966261.1">
    <property type="nucleotide sequence ID" value="NZ_CP144143.1"/>
</dbReference>
<gene>
    <name evidence="1" type="ORF">PIECOFPK_00114</name>
</gene>
<reference evidence="2" key="1">
    <citation type="submission" date="2024-01" db="EMBL/GenBank/DDBJ databases">
        <title>Mycovorax composti gen. nov. sp. nov., a member of the family Chitinophagaceae isolated from button mushroom compost.</title>
        <authorList>
            <person name="Thai M."/>
            <person name="Bell T.L."/>
            <person name="Kertesz M.A."/>
        </authorList>
    </citation>
    <scope>NUCLEOTIDE SEQUENCE [LARGE SCALE GENOMIC DNA]</scope>
    <source>
        <strain evidence="2">C216</strain>
    </source>
</reference>
<evidence type="ECO:0000313" key="2">
    <source>
        <dbReference type="Proteomes" id="UP001321305"/>
    </source>
</evidence>
<accession>A0ABZ2EGA4</accession>
<evidence type="ECO:0008006" key="3">
    <source>
        <dbReference type="Google" id="ProtNLM"/>
    </source>
</evidence>
<dbReference type="EMBL" id="CP144143">
    <property type="protein sequence ID" value="WWC82411.1"/>
    <property type="molecule type" value="Genomic_DNA"/>
</dbReference>
<organism evidence="1 2">
    <name type="scientific">Mycovorax composti</name>
    <dbReference type="NCBI Taxonomy" id="2962693"/>
    <lineage>
        <taxon>Bacteria</taxon>
        <taxon>Pseudomonadati</taxon>
        <taxon>Bacteroidota</taxon>
        <taxon>Chitinophagia</taxon>
        <taxon>Chitinophagales</taxon>
        <taxon>Chitinophagaceae</taxon>
        <taxon>Mycovorax</taxon>
    </lineage>
</organism>
<protein>
    <recommendedName>
        <fullName evidence="3">DUF4876 domain-containing protein</fullName>
    </recommendedName>
</protein>
<sequence length="446" mass="48894">MKNVIYLTCLFVLVFAACRKKDSITYPTFEVAVQLTDTSGNNFTVAGVNVKLTATGSSNVFESLTDASGLAKFVVPAGVYQASASYTQADGVQRTIFNGNADANITVSSDWDKNNITKITLIEAQLSQVIIKEIFVGGTLKDDGSGTFEFDKYIVLYNNSTTPATLENVCLGMIAPYNSQASNGFYDESGKLSYESEGWIPAPQGYWYFQQSVTIQPGKQIVIALNNAVNNTITYSKSINFDNPEYYCTYDILQYNNANYYVAPAASIPTNHYLKAVKYGTGNAWSISVTSPGVFLFTTKGTTPTAFGADAAHNYNAWLSAYNGKKVPFDWVLDGVEVYLLNNENNVKRFTPNIDAGYVYHVNRQGYSIYRNVDKEATEAIAENAGKLVYNYSLGTNDILGPRGSTDSSGIDAEASIKNGARIIYKDTNDSTKDFHLRSKPSLRTN</sequence>
<dbReference type="Pfam" id="PF16215">
    <property type="entry name" value="DUF4876"/>
    <property type="match status" value="1"/>
</dbReference>
<dbReference type="PROSITE" id="PS51257">
    <property type="entry name" value="PROKAR_LIPOPROTEIN"/>
    <property type="match status" value="1"/>
</dbReference>
<name>A0ABZ2EGA4_9BACT</name>
<keyword evidence="2" id="KW-1185">Reference proteome</keyword>